<accession>A0AA97NWA0</accession>
<gene>
    <name evidence="1" type="ORF">OOU_Y34scaffold00595g4</name>
</gene>
<sequence>MCVSAAAVVAVLEIDDVVVAAAAFPVKMRQDWSRISNPTHPLSRLMKVINWQYLSRFALRISLIDEKDSLVKAIDQYSTQRLQALGGRLSQINITFDELRDVASSTALKSDGMFLYARLVLDFIAFNIFYSLEEVKGPIASLPKGLSDLWKHRVTGGCGSKLRDYAYLPRFHTFVCERPIRELSFAVDRFNAKTACLSKGLEVFGQHSQVNKSESTLRPVLRLILVSYPAYWEPLALAQTRRMTLKIKNCTKDRSQDFCSMTR</sequence>
<proteinExistence type="predicted"/>
<dbReference type="EMBL" id="JH793071">
    <property type="protein sequence ID" value="ELQ37413.1"/>
    <property type="molecule type" value="Genomic_DNA"/>
</dbReference>
<reference evidence="1" key="1">
    <citation type="journal article" date="2012" name="PLoS Genet.">
        <title>Comparative analysis of the genomes of two field isolates of the rice blast fungus Magnaporthe oryzae.</title>
        <authorList>
            <person name="Xue M."/>
            <person name="Yang J."/>
            <person name="Li Z."/>
            <person name="Hu S."/>
            <person name="Yao N."/>
            <person name="Dean R.A."/>
            <person name="Zhao W."/>
            <person name="Shen M."/>
            <person name="Zhang H."/>
            <person name="Li C."/>
            <person name="Liu L."/>
            <person name="Cao L."/>
            <person name="Xu X."/>
            <person name="Xing Y."/>
            <person name="Hsiang T."/>
            <person name="Zhang Z."/>
            <person name="Xu J.R."/>
            <person name="Peng Y.L."/>
        </authorList>
    </citation>
    <scope>NUCLEOTIDE SEQUENCE</scope>
    <source>
        <strain evidence="1">Y34</strain>
    </source>
</reference>
<organism evidence="1">
    <name type="scientific">Pyricularia oryzae (strain Y34)</name>
    <name type="common">Rice blast fungus</name>
    <name type="synonym">Magnaporthe oryzae</name>
    <dbReference type="NCBI Taxonomy" id="1143189"/>
    <lineage>
        <taxon>Eukaryota</taxon>
        <taxon>Fungi</taxon>
        <taxon>Dikarya</taxon>
        <taxon>Ascomycota</taxon>
        <taxon>Pezizomycotina</taxon>
        <taxon>Sordariomycetes</taxon>
        <taxon>Sordariomycetidae</taxon>
        <taxon>Magnaporthales</taxon>
        <taxon>Pyriculariaceae</taxon>
        <taxon>Pyricularia</taxon>
    </lineage>
</organism>
<dbReference type="AlphaFoldDB" id="A0AA97NWA0"/>
<evidence type="ECO:0000313" key="1">
    <source>
        <dbReference type="EMBL" id="ELQ37413.1"/>
    </source>
</evidence>
<dbReference type="Proteomes" id="UP000011086">
    <property type="component" value="Unassembled WGS sequence"/>
</dbReference>
<name>A0AA97NWA0_PYRO3</name>
<protein>
    <submittedName>
        <fullName evidence="1">Uncharacterized protein</fullName>
    </submittedName>
</protein>